<protein>
    <submittedName>
        <fullName evidence="1">Uncharacterized protein</fullName>
    </submittedName>
</protein>
<dbReference type="EMBL" id="RRYP01008602">
    <property type="protein sequence ID" value="TNV79668.1"/>
    <property type="molecule type" value="Genomic_DNA"/>
</dbReference>
<organism evidence="1 2">
    <name type="scientific">Halteria grandinella</name>
    <dbReference type="NCBI Taxonomy" id="5974"/>
    <lineage>
        <taxon>Eukaryota</taxon>
        <taxon>Sar</taxon>
        <taxon>Alveolata</taxon>
        <taxon>Ciliophora</taxon>
        <taxon>Intramacronucleata</taxon>
        <taxon>Spirotrichea</taxon>
        <taxon>Stichotrichia</taxon>
        <taxon>Sporadotrichida</taxon>
        <taxon>Halteriidae</taxon>
        <taxon>Halteria</taxon>
    </lineage>
</organism>
<evidence type="ECO:0000313" key="2">
    <source>
        <dbReference type="Proteomes" id="UP000785679"/>
    </source>
</evidence>
<dbReference type="AlphaFoldDB" id="A0A8J8T325"/>
<proteinExistence type="predicted"/>
<accession>A0A8J8T325</accession>
<gene>
    <name evidence="1" type="ORF">FGO68_gene2905</name>
</gene>
<keyword evidence="2" id="KW-1185">Reference proteome</keyword>
<comment type="caution">
    <text evidence="1">The sequence shown here is derived from an EMBL/GenBank/DDBJ whole genome shotgun (WGS) entry which is preliminary data.</text>
</comment>
<name>A0A8J8T325_HALGN</name>
<reference evidence="1" key="1">
    <citation type="submission" date="2019-06" db="EMBL/GenBank/DDBJ databases">
        <authorList>
            <person name="Zheng W."/>
        </authorList>
    </citation>
    <scope>NUCLEOTIDE SEQUENCE</scope>
    <source>
        <strain evidence="1">QDHG01</strain>
    </source>
</reference>
<dbReference type="Proteomes" id="UP000785679">
    <property type="component" value="Unassembled WGS sequence"/>
</dbReference>
<evidence type="ECO:0000313" key="1">
    <source>
        <dbReference type="EMBL" id="TNV79668.1"/>
    </source>
</evidence>
<sequence>MGTEYIQLPISHELIRAVSGFELTTTLMFAVIPELFYNYGPRNMTLDVALSLDINQTTNAVQVQLTNLTLSGFNVTLDNLGGSIKSDEAGILYRLGFDPPPRVQRPQVHREVRLPRQRLRRWHDGRAQVSHVT</sequence>